<sequence>MFTVYWSNLLEIAGCSDVTAVINLVIALVEDFEILLE</sequence>
<evidence type="ECO:0000313" key="1">
    <source>
        <dbReference type="EMBL" id="KAK7603392.1"/>
    </source>
</evidence>
<accession>A0AAN9YA41</accession>
<comment type="caution">
    <text evidence="1">The sequence shown here is derived from an EMBL/GenBank/DDBJ whole genome shotgun (WGS) entry which is preliminary data.</text>
</comment>
<name>A0AAN9YA41_9HEMI</name>
<dbReference type="AlphaFoldDB" id="A0AAN9YA41"/>
<protein>
    <submittedName>
        <fullName evidence="1">Uncharacterized protein</fullName>
    </submittedName>
</protein>
<proteinExistence type="predicted"/>
<reference evidence="1 2" key="1">
    <citation type="submission" date="2024-03" db="EMBL/GenBank/DDBJ databases">
        <title>Adaptation during the transition from Ophiocordyceps entomopathogen to insect associate is accompanied by gene loss and intensified selection.</title>
        <authorList>
            <person name="Ward C.M."/>
            <person name="Onetto C.A."/>
            <person name="Borneman A.R."/>
        </authorList>
    </citation>
    <scope>NUCLEOTIDE SEQUENCE [LARGE SCALE GENOMIC DNA]</scope>
    <source>
        <strain evidence="1">AWRI1</strain>
        <tissue evidence="1">Single Adult Female</tissue>
    </source>
</reference>
<keyword evidence="2" id="KW-1185">Reference proteome</keyword>
<gene>
    <name evidence="1" type="ORF">V9T40_003391</name>
</gene>
<organism evidence="1 2">
    <name type="scientific">Parthenolecanium corni</name>
    <dbReference type="NCBI Taxonomy" id="536013"/>
    <lineage>
        <taxon>Eukaryota</taxon>
        <taxon>Metazoa</taxon>
        <taxon>Ecdysozoa</taxon>
        <taxon>Arthropoda</taxon>
        <taxon>Hexapoda</taxon>
        <taxon>Insecta</taxon>
        <taxon>Pterygota</taxon>
        <taxon>Neoptera</taxon>
        <taxon>Paraneoptera</taxon>
        <taxon>Hemiptera</taxon>
        <taxon>Sternorrhyncha</taxon>
        <taxon>Coccoidea</taxon>
        <taxon>Coccidae</taxon>
        <taxon>Parthenolecanium</taxon>
    </lineage>
</organism>
<evidence type="ECO:0000313" key="2">
    <source>
        <dbReference type="Proteomes" id="UP001367676"/>
    </source>
</evidence>
<dbReference type="EMBL" id="JBBCAQ010000006">
    <property type="protein sequence ID" value="KAK7603392.1"/>
    <property type="molecule type" value="Genomic_DNA"/>
</dbReference>
<dbReference type="Proteomes" id="UP001367676">
    <property type="component" value="Unassembled WGS sequence"/>
</dbReference>